<reference evidence="1" key="1">
    <citation type="submission" date="2020-05" db="EMBL/GenBank/DDBJ databases">
        <title>Large-scale comparative analyses of tick genomes elucidate their genetic diversity and vector capacities.</title>
        <authorList>
            <person name="Jia N."/>
            <person name="Wang J."/>
            <person name="Shi W."/>
            <person name="Du L."/>
            <person name="Sun Y."/>
            <person name="Zhan W."/>
            <person name="Jiang J."/>
            <person name="Wang Q."/>
            <person name="Zhang B."/>
            <person name="Ji P."/>
            <person name="Sakyi L.B."/>
            <person name="Cui X."/>
            <person name="Yuan T."/>
            <person name="Jiang B."/>
            <person name="Yang W."/>
            <person name="Lam T.T.-Y."/>
            <person name="Chang Q."/>
            <person name="Ding S."/>
            <person name="Wang X."/>
            <person name="Zhu J."/>
            <person name="Ruan X."/>
            <person name="Zhao L."/>
            <person name="Wei J."/>
            <person name="Que T."/>
            <person name="Du C."/>
            <person name="Cheng J."/>
            <person name="Dai P."/>
            <person name="Han X."/>
            <person name="Huang E."/>
            <person name="Gao Y."/>
            <person name="Liu J."/>
            <person name="Shao H."/>
            <person name="Ye R."/>
            <person name="Li L."/>
            <person name="Wei W."/>
            <person name="Wang X."/>
            <person name="Wang C."/>
            <person name="Yang T."/>
            <person name="Huo Q."/>
            <person name="Li W."/>
            <person name="Guo W."/>
            <person name="Chen H."/>
            <person name="Zhou L."/>
            <person name="Ni X."/>
            <person name="Tian J."/>
            <person name="Zhou Y."/>
            <person name="Sheng Y."/>
            <person name="Liu T."/>
            <person name="Pan Y."/>
            <person name="Xia L."/>
            <person name="Li J."/>
            <person name="Zhao F."/>
            <person name="Cao W."/>
        </authorList>
    </citation>
    <scope>NUCLEOTIDE SEQUENCE</scope>
    <source>
        <strain evidence="1">Dsil-2018</strain>
    </source>
</reference>
<dbReference type="Proteomes" id="UP000821865">
    <property type="component" value="Chromosome 4"/>
</dbReference>
<keyword evidence="2" id="KW-1185">Reference proteome</keyword>
<protein>
    <submittedName>
        <fullName evidence="1">Uncharacterized protein</fullName>
    </submittedName>
</protein>
<evidence type="ECO:0000313" key="1">
    <source>
        <dbReference type="EMBL" id="KAH7953002.1"/>
    </source>
</evidence>
<accession>A0ACB8CVG3</accession>
<dbReference type="EMBL" id="CM023473">
    <property type="protein sequence ID" value="KAH7953002.1"/>
    <property type="molecule type" value="Genomic_DNA"/>
</dbReference>
<sequence length="480" mass="51206">MPKPRAPRDVRPSGRGSPDGVRTPRSDGSAASDFSADGDSLIRDAELPGGDRDPPVERDAPTTPLLPPNVPVRSPPASVCSVATAVPDSDDYMTESMRRIADRQQQIADLLFDTSCKVPNSLRSQILTWLAEIVQDCSDVRAYAARQSGRVDELRYQLQLAHRQACVAPVAAAPVPSLARTYAQAVHHGLPLPSSAVHPAAAPAPGAAPQAHPDLAVPARPDVGYRREHAHIMFLTPIAPSSAPARDVATLLSANLDPVTVGIGDVSMNHTRHGITVFTDDKQSLDRLKSAIESHAVTSAAISVRVAVKRRPHVRVSGVDPGVSGPNLISAINARNPTLQLNPESCHVRVSFRERSGAYTHVIEVDAAAFRSLIARGKLMIGWTSVAVREDLHVPTCTFCATYGHSRRACPHKADPSKAQCTKCAGSHLVETCSVRVGGEAVTCAVCRRLDRASSHPTGDAACPVLVERVARMRARTDYG</sequence>
<proteinExistence type="predicted"/>
<comment type="caution">
    <text evidence="1">The sequence shown here is derived from an EMBL/GenBank/DDBJ whole genome shotgun (WGS) entry which is preliminary data.</text>
</comment>
<organism evidence="1 2">
    <name type="scientific">Dermacentor silvarum</name>
    <name type="common">Tick</name>
    <dbReference type="NCBI Taxonomy" id="543639"/>
    <lineage>
        <taxon>Eukaryota</taxon>
        <taxon>Metazoa</taxon>
        <taxon>Ecdysozoa</taxon>
        <taxon>Arthropoda</taxon>
        <taxon>Chelicerata</taxon>
        <taxon>Arachnida</taxon>
        <taxon>Acari</taxon>
        <taxon>Parasitiformes</taxon>
        <taxon>Ixodida</taxon>
        <taxon>Ixodoidea</taxon>
        <taxon>Ixodidae</taxon>
        <taxon>Rhipicephalinae</taxon>
        <taxon>Dermacentor</taxon>
    </lineage>
</organism>
<evidence type="ECO:0000313" key="2">
    <source>
        <dbReference type="Proteomes" id="UP000821865"/>
    </source>
</evidence>
<name>A0ACB8CVG3_DERSI</name>
<gene>
    <name evidence="1" type="ORF">HPB49_003331</name>
</gene>